<dbReference type="InterPro" id="IPR011545">
    <property type="entry name" value="DEAD/DEAH_box_helicase_dom"/>
</dbReference>
<dbReference type="CDD" id="cd17992">
    <property type="entry name" value="DEXHc_RecG"/>
    <property type="match status" value="1"/>
</dbReference>
<dbReference type="GO" id="GO:0003677">
    <property type="term" value="F:DNA binding"/>
    <property type="evidence" value="ECO:0007669"/>
    <property type="project" value="UniProtKB-KW"/>
</dbReference>
<keyword evidence="6 15" id="KW-0347">Helicase</keyword>
<dbReference type="Pfam" id="PF17191">
    <property type="entry name" value="RecG_wedge"/>
    <property type="match status" value="1"/>
</dbReference>
<dbReference type="InterPro" id="IPR012340">
    <property type="entry name" value="NA-bd_OB-fold"/>
</dbReference>
<comment type="function">
    <text evidence="15">Plays a critical role in recombination and DNA repair. Helps process Holliday junction intermediates to mature products by catalyzing branch migration. Has replication fork regression activity, unwinds stalled or blocked replication forks to make a HJ that can be resolved. Has a DNA unwinding activity characteristic of a DNA helicase with 3'-5' polarity.</text>
</comment>
<dbReference type="STRING" id="123214.PERMA_1109"/>
<keyword evidence="8" id="KW-0238">DNA-binding</keyword>
<dbReference type="Pfam" id="PF19833">
    <property type="entry name" value="RecG_dom3_C"/>
    <property type="match status" value="1"/>
</dbReference>
<evidence type="ECO:0000259" key="16">
    <source>
        <dbReference type="PROSITE" id="PS51192"/>
    </source>
</evidence>
<dbReference type="HOGENOM" id="CLU_005122_7_1_0"/>
<dbReference type="Pfam" id="PF00270">
    <property type="entry name" value="DEAD"/>
    <property type="match status" value="1"/>
</dbReference>
<dbReference type="InterPro" id="IPR047112">
    <property type="entry name" value="RecG/Mfd"/>
</dbReference>
<evidence type="ECO:0000313" key="18">
    <source>
        <dbReference type="EMBL" id="ACO03137.1"/>
    </source>
</evidence>
<dbReference type="RefSeq" id="WP_012675376.1">
    <property type="nucleotide sequence ID" value="NC_012440.1"/>
</dbReference>
<comment type="catalytic activity">
    <reaction evidence="12 15">
        <text>Couples ATP hydrolysis with the unwinding of duplex DNA by translocating in the 3'-5' direction.</text>
        <dbReference type="EC" id="5.6.2.4"/>
    </reaction>
</comment>
<dbReference type="SMART" id="SM00490">
    <property type="entry name" value="HELICc"/>
    <property type="match status" value="1"/>
</dbReference>
<evidence type="ECO:0000256" key="1">
    <source>
        <dbReference type="ARBA" id="ARBA00007504"/>
    </source>
</evidence>
<dbReference type="InterPro" id="IPR045562">
    <property type="entry name" value="RecG_dom3_C"/>
</dbReference>
<evidence type="ECO:0000256" key="5">
    <source>
        <dbReference type="ARBA" id="ARBA00022801"/>
    </source>
</evidence>
<dbReference type="Gene3D" id="3.40.50.300">
    <property type="entry name" value="P-loop containing nucleotide triphosphate hydrolases"/>
    <property type="match status" value="2"/>
</dbReference>
<comment type="catalytic activity">
    <reaction evidence="14 15">
        <text>ATP + H2O = ADP + phosphate + H(+)</text>
        <dbReference type="Rhea" id="RHEA:13065"/>
        <dbReference type="ChEBI" id="CHEBI:15377"/>
        <dbReference type="ChEBI" id="CHEBI:15378"/>
        <dbReference type="ChEBI" id="CHEBI:30616"/>
        <dbReference type="ChEBI" id="CHEBI:43474"/>
        <dbReference type="ChEBI" id="CHEBI:456216"/>
        <dbReference type="EC" id="5.6.2.4"/>
    </reaction>
</comment>
<dbReference type="InterPro" id="IPR004609">
    <property type="entry name" value="ATP-dep_DNA_helicase_RecG"/>
</dbReference>
<feature type="domain" description="Helicase C-terminal" evidence="17">
    <location>
        <begin position="556"/>
        <end position="729"/>
    </location>
</feature>
<keyword evidence="19" id="KW-1185">Reference proteome</keyword>
<dbReference type="InterPro" id="IPR033454">
    <property type="entry name" value="RecG_wedge"/>
</dbReference>
<dbReference type="PANTHER" id="PTHR47964:SF1">
    <property type="entry name" value="ATP-DEPENDENT DNA HELICASE HOMOLOG RECG, CHLOROPLASTIC"/>
    <property type="match status" value="1"/>
</dbReference>
<keyword evidence="7 15" id="KW-0067">ATP-binding</keyword>
<dbReference type="SUPFAM" id="SSF50249">
    <property type="entry name" value="Nucleic acid-binding proteins"/>
    <property type="match status" value="1"/>
</dbReference>
<comment type="similarity">
    <text evidence="1 15">Belongs to the helicase family. RecG subfamily.</text>
</comment>
<dbReference type="InterPro" id="IPR027417">
    <property type="entry name" value="P-loop_NTPase"/>
</dbReference>
<keyword evidence="9 15" id="KW-0233">DNA recombination</keyword>
<dbReference type="NCBIfam" id="NF008165">
    <property type="entry name" value="PRK10917.1-3"/>
    <property type="match status" value="1"/>
</dbReference>
<gene>
    <name evidence="18" type="primary">recG</name>
    <name evidence="18" type="ordered locus">PERMA_1109</name>
</gene>
<name>C0QQE8_PERMH</name>
<evidence type="ECO:0000256" key="15">
    <source>
        <dbReference type="RuleBase" id="RU363016"/>
    </source>
</evidence>
<evidence type="ECO:0000256" key="9">
    <source>
        <dbReference type="ARBA" id="ARBA00023172"/>
    </source>
</evidence>
<dbReference type="GO" id="GO:0016887">
    <property type="term" value="F:ATP hydrolysis activity"/>
    <property type="evidence" value="ECO:0007669"/>
    <property type="project" value="RHEA"/>
</dbReference>
<keyword evidence="10 15" id="KW-0234">DNA repair</keyword>
<dbReference type="GO" id="GO:0005524">
    <property type="term" value="F:ATP binding"/>
    <property type="evidence" value="ECO:0007669"/>
    <property type="project" value="UniProtKB-KW"/>
</dbReference>
<evidence type="ECO:0000256" key="6">
    <source>
        <dbReference type="ARBA" id="ARBA00022806"/>
    </source>
</evidence>
<dbReference type="eggNOG" id="COG1200">
    <property type="taxonomic scope" value="Bacteria"/>
</dbReference>
<evidence type="ECO:0000313" key="19">
    <source>
        <dbReference type="Proteomes" id="UP000001366"/>
    </source>
</evidence>
<dbReference type="NCBIfam" id="TIGR00643">
    <property type="entry name" value="recG"/>
    <property type="match status" value="1"/>
</dbReference>
<dbReference type="SMART" id="SM00487">
    <property type="entry name" value="DEXDc"/>
    <property type="match status" value="1"/>
</dbReference>
<dbReference type="PaxDb" id="123214-PERMA_1109"/>
<accession>C0QQE8</accession>
<dbReference type="InterPro" id="IPR014001">
    <property type="entry name" value="Helicase_ATP-bd"/>
</dbReference>
<evidence type="ECO:0000256" key="7">
    <source>
        <dbReference type="ARBA" id="ARBA00022840"/>
    </source>
</evidence>
<keyword evidence="5 15" id="KW-0378">Hydrolase</keyword>
<dbReference type="AlphaFoldDB" id="C0QQE8"/>
<dbReference type="Pfam" id="PF00271">
    <property type="entry name" value="Helicase_C"/>
    <property type="match status" value="1"/>
</dbReference>
<dbReference type="OrthoDB" id="9804325at2"/>
<dbReference type="NCBIfam" id="NF008168">
    <property type="entry name" value="PRK10917.2-2"/>
    <property type="match status" value="1"/>
</dbReference>
<dbReference type="EC" id="5.6.2.4" evidence="13 15"/>
<dbReference type="GO" id="GO:0043138">
    <property type="term" value="F:3'-5' DNA helicase activity"/>
    <property type="evidence" value="ECO:0007669"/>
    <property type="project" value="UniProtKB-EC"/>
</dbReference>
<evidence type="ECO:0000256" key="13">
    <source>
        <dbReference type="ARBA" id="ARBA00034808"/>
    </source>
</evidence>
<dbReference type="EMBL" id="CP001230">
    <property type="protein sequence ID" value="ACO03137.1"/>
    <property type="molecule type" value="Genomic_DNA"/>
</dbReference>
<dbReference type="KEGG" id="pmx:PERMA_1109"/>
<evidence type="ECO:0000256" key="14">
    <source>
        <dbReference type="ARBA" id="ARBA00048988"/>
    </source>
</evidence>
<keyword evidence="3 15" id="KW-0547">Nucleotide-binding</keyword>
<dbReference type="SUPFAM" id="SSF52540">
    <property type="entry name" value="P-loop containing nucleoside triphosphate hydrolases"/>
    <property type="match status" value="2"/>
</dbReference>
<evidence type="ECO:0000259" key="17">
    <source>
        <dbReference type="PROSITE" id="PS51194"/>
    </source>
</evidence>
<evidence type="ECO:0000256" key="2">
    <source>
        <dbReference type="ARBA" id="ARBA00017846"/>
    </source>
</evidence>
<dbReference type="GO" id="GO:0006281">
    <property type="term" value="P:DNA repair"/>
    <property type="evidence" value="ECO:0007669"/>
    <property type="project" value="UniProtKB-UniRule"/>
</dbReference>
<dbReference type="PROSITE" id="PS51192">
    <property type="entry name" value="HELICASE_ATP_BIND_1"/>
    <property type="match status" value="1"/>
</dbReference>
<evidence type="ECO:0000256" key="12">
    <source>
        <dbReference type="ARBA" id="ARBA00034617"/>
    </source>
</evidence>
<evidence type="ECO:0000256" key="11">
    <source>
        <dbReference type="ARBA" id="ARBA00023235"/>
    </source>
</evidence>
<dbReference type="Proteomes" id="UP000001366">
    <property type="component" value="Chromosome"/>
</dbReference>
<dbReference type="Gene3D" id="2.40.50.140">
    <property type="entry name" value="Nucleic acid-binding proteins"/>
    <property type="match status" value="1"/>
</dbReference>
<organism evidence="18 19">
    <name type="scientific">Persephonella marina (strain DSM 14350 / EX-H1)</name>
    <dbReference type="NCBI Taxonomy" id="123214"/>
    <lineage>
        <taxon>Bacteria</taxon>
        <taxon>Pseudomonadati</taxon>
        <taxon>Aquificota</taxon>
        <taxon>Aquificia</taxon>
        <taxon>Aquificales</taxon>
        <taxon>Hydrogenothermaceae</taxon>
        <taxon>Persephonella</taxon>
    </lineage>
</organism>
<evidence type="ECO:0000256" key="8">
    <source>
        <dbReference type="ARBA" id="ARBA00023125"/>
    </source>
</evidence>
<feature type="domain" description="Helicase ATP-binding" evidence="16">
    <location>
        <begin position="376"/>
        <end position="538"/>
    </location>
</feature>
<keyword evidence="4 15" id="KW-0227">DNA damage</keyword>
<evidence type="ECO:0000256" key="3">
    <source>
        <dbReference type="ARBA" id="ARBA00022741"/>
    </source>
</evidence>
<dbReference type="InterPro" id="IPR001650">
    <property type="entry name" value="Helicase_C-like"/>
</dbReference>
<proteinExistence type="inferred from homology"/>
<evidence type="ECO:0000256" key="4">
    <source>
        <dbReference type="ARBA" id="ARBA00022763"/>
    </source>
</evidence>
<protein>
    <recommendedName>
        <fullName evidence="2 15">ATP-dependent DNA helicase RecG</fullName>
        <ecNumber evidence="13 15">5.6.2.4</ecNumber>
    </recommendedName>
</protein>
<dbReference type="GO" id="GO:0006310">
    <property type="term" value="P:DNA recombination"/>
    <property type="evidence" value="ECO:0007669"/>
    <property type="project" value="UniProtKB-UniRule"/>
</dbReference>
<evidence type="ECO:0000256" key="10">
    <source>
        <dbReference type="ARBA" id="ARBA00023204"/>
    </source>
</evidence>
<dbReference type="PROSITE" id="PS51194">
    <property type="entry name" value="HELICASE_CTER"/>
    <property type="match status" value="1"/>
</dbReference>
<sequence>MRNLNTAKQIIDKALSSDDILLERITGLSETLNTLLEGYIPEGFIQDLKDLDKLPVRKKRAFLDYLSKAVEEALNTYRERSEEKKEDTYITFEELKNITVSDLKILKPIEKRAFKKVGIGTVYNTFFFPPKKYEDRRLKKLGKIKDGEYGLFEVEVVDIKKIKRGKLKTELTVKQERYFMKVYFVHDKPFLFSFFRKGKKVLLYGKVSVFKKDISMVQPEIFTDFDPVIHDRIVPVYSLKGDSTVKITSQTINHLRRGIFKILKSFLRFHPEYIPADILKRHNFPDIKSCIKNLHFPEKDQDIESLNSFRTVYQRRLIFDDLFILQLAQMYRKNLLKSDPAERITVSEGFIDEFESKLPFELTEDQRKAIKEILSDISKTVPMNRLVQGDVGSGKTVVAAASVIAVALDNKQTAVMAPTEILAAQHYRTFKDILKNFGITPYLLTGSIPQKDKKKIYRLIQSGEAKVVIGTHALIQDELKFKNLSLVVVDEQHRFGVIQRKALIEKSHKVPHTLIMTATPIPRTMQIASFGDLDISTIKQLPKGRKPVETVLIYDDEKKILYRKVSQEIEKGRQVFVVYPLIEESEKIDLKSAEEGYEQWKKAFPDKKILLLHGKMPQEEKDRIMESFRKGEADILVSTTVIEVGVDIPNASVMVIEEAHRFGLSQIHQLRGRIGRGQYEGYCYLVLPSRFKRKLENRDEEKRRVQTVERLKILVKTNDGFRIAEEDLKIRGGGDIAGTAQSGRLNIGIADLSRDLDRKILQIAKDEAQKLIEKDPYLRHHTVLKEIVFERYADRFDLVNVG</sequence>
<dbReference type="PANTHER" id="PTHR47964">
    <property type="entry name" value="ATP-DEPENDENT DNA HELICASE HOMOLOG RECG, CHLOROPLASTIC"/>
    <property type="match status" value="1"/>
</dbReference>
<reference evidence="18 19" key="1">
    <citation type="journal article" date="2009" name="J. Bacteriol.">
        <title>Complete and draft genome sequences of six members of the Aquificales.</title>
        <authorList>
            <person name="Reysenbach A.L."/>
            <person name="Hamamura N."/>
            <person name="Podar M."/>
            <person name="Griffiths E."/>
            <person name="Ferreira S."/>
            <person name="Hochstein R."/>
            <person name="Heidelberg J."/>
            <person name="Johnson J."/>
            <person name="Mead D."/>
            <person name="Pohorille A."/>
            <person name="Sarmiento M."/>
            <person name="Schweighofer K."/>
            <person name="Seshadri R."/>
            <person name="Voytek M.A."/>
        </authorList>
    </citation>
    <scope>NUCLEOTIDE SEQUENCE [LARGE SCALE GENOMIC DNA]</scope>
    <source>
        <strain evidence="19">DSM 14350 / EX-H1</strain>
    </source>
</reference>
<keyword evidence="11" id="KW-0413">Isomerase</keyword>